<evidence type="ECO:0000313" key="2">
    <source>
        <dbReference type="Proteomes" id="UP000322553"/>
    </source>
</evidence>
<gene>
    <name evidence="1" type="ORF">FY550_01650</name>
</gene>
<keyword evidence="2" id="KW-1185">Reference proteome</keyword>
<dbReference type="EMBL" id="CP043420">
    <property type="protein sequence ID" value="QEL09962.1"/>
    <property type="molecule type" value="Genomic_DNA"/>
</dbReference>
<proteinExistence type="predicted"/>
<dbReference type="AlphaFoldDB" id="A0A1S1NL59"/>
<sequence>MTDTAALHIDLRTYAAHVRVGTVWLPAERMLNDPAQNEERQTPARNGLHQCGLLDGEGEA</sequence>
<dbReference type="RefSeq" id="WP_070981081.1">
    <property type="nucleotide sequence ID" value="NZ_CP043420.1"/>
</dbReference>
<evidence type="ECO:0000313" key="1">
    <source>
        <dbReference type="EMBL" id="QEL09962.1"/>
    </source>
</evidence>
<organism evidence="1 2">
    <name type="scientific">Kushneria phosphatilytica</name>
    <dbReference type="NCBI Taxonomy" id="657387"/>
    <lineage>
        <taxon>Bacteria</taxon>
        <taxon>Pseudomonadati</taxon>
        <taxon>Pseudomonadota</taxon>
        <taxon>Gammaproteobacteria</taxon>
        <taxon>Oceanospirillales</taxon>
        <taxon>Halomonadaceae</taxon>
        <taxon>Kushneria</taxon>
    </lineage>
</organism>
<dbReference type="Proteomes" id="UP000322553">
    <property type="component" value="Chromosome"/>
</dbReference>
<dbReference type="KEGG" id="kuy:FY550_01650"/>
<protein>
    <submittedName>
        <fullName evidence="1">Uncharacterized protein</fullName>
    </submittedName>
</protein>
<accession>A0A1S1NL59</accession>
<reference evidence="1 2" key="1">
    <citation type="submission" date="2019-08" db="EMBL/GenBank/DDBJ databases">
        <title>Complete genome sequence of Kushneria sp. YCWA18, a halophilic phosphate-solubilizing bacterium isolated from Daqiao saltern in China.</title>
        <authorList>
            <person name="Du G.-X."/>
            <person name="Qu L.-Y."/>
        </authorList>
    </citation>
    <scope>NUCLEOTIDE SEQUENCE [LARGE SCALE GENOMIC DNA]</scope>
    <source>
        <strain evidence="1 2">YCWA18</strain>
    </source>
</reference>
<name>A0A1S1NL59_9GAMM</name>
<dbReference type="STRING" id="657387.BH688_14680"/>